<feature type="region of interest" description="Disordered" evidence="1">
    <location>
        <begin position="146"/>
        <end position="194"/>
    </location>
</feature>
<dbReference type="AlphaFoldDB" id="A0A4Q4TAN2"/>
<protein>
    <submittedName>
        <fullName evidence="2">Uncharacterized protein</fullName>
    </submittedName>
</protein>
<keyword evidence="3" id="KW-1185">Reference proteome</keyword>
<dbReference type="Proteomes" id="UP000293360">
    <property type="component" value="Unassembled WGS sequence"/>
</dbReference>
<sequence>MFGEPNPQEPEASEAGSPDPKMLLCEVGGKNERVKFLDGTITKCRQCQNANKACNACLKKAAGWNDPARRGAPPANAAGPKLCIECGVNERVKYPSGTKTRCRECYSACTTRTKRLRRAARVASGQCEVTGCHRLSDPGVLSCSIHRQKQSKAGKSSVRLKGQPGSLRSRSGDAQHRSRTTSVHAMGTTRPRLV</sequence>
<organism evidence="2 3">
    <name type="scientific">Monosporascus ibericus</name>
    <dbReference type="NCBI Taxonomy" id="155417"/>
    <lineage>
        <taxon>Eukaryota</taxon>
        <taxon>Fungi</taxon>
        <taxon>Dikarya</taxon>
        <taxon>Ascomycota</taxon>
        <taxon>Pezizomycotina</taxon>
        <taxon>Sordariomycetes</taxon>
        <taxon>Xylariomycetidae</taxon>
        <taxon>Xylariales</taxon>
        <taxon>Xylariales incertae sedis</taxon>
        <taxon>Monosporascus</taxon>
    </lineage>
</organism>
<comment type="caution">
    <text evidence="2">The sequence shown here is derived from an EMBL/GenBank/DDBJ whole genome shotgun (WGS) entry which is preliminary data.</text>
</comment>
<evidence type="ECO:0000313" key="3">
    <source>
        <dbReference type="Proteomes" id="UP000293360"/>
    </source>
</evidence>
<name>A0A4Q4TAN2_9PEZI</name>
<evidence type="ECO:0000313" key="2">
    <source>
        <dbReference type="EMBL" id="RYP02133.1"/>
    </source>
</evidence>
<evidence type="ECO:0000256" key="1">
    <source>
        <dbReference type="SAM" id="MobiDB-lite"/>
    </source>
</evidence>
<feature type="region of interest" description="Disordered" evidence="1">
    <location>
        <begin position="1"/>
        <end position="20"/>
    </location>
</feature>
<dbReference type="OrthoDB" id="10528146at2759"/>
<dbReference type="EMBL" id="QJNU01000329">
    <property type="protein sequence ID" value="RYP02133.1"/>
    <property type="molecule type" value="Genomic_DNA"/>
</dbReference>
<proteinExistence type="predicted"/>
<gene>
    <name evidence="2" type="ORF">DL764_005957</name>
</gene>
<accession>A0A4Q4TAN2</accession>
<reference evidence="2 3" key="1">
    <citation type="submission" date="2018-06" db="EMBL/GenBank/DDBJ databases">
        <title>Complete Genomes of Monosporascus.</title>
        <authorList>
            <person name="Robinson A.J."/>
            <person name="Natvig D.O."/>
        </authorList>
    </citation>
    <scope>NUCLEOTIDE SEQUENCE [LARGE SCALE GENOMIC DNA]</scope>
    <source>
        <strain evidence="2 3">CBS 110550</strain>
    </source>
</reference>